<dbReference type="EMBL" id="PCRS01000022">
    <property type="protein sequence ID" value="PIP24948.1"/>
    <property type="molecule type" value="Genomic_DNA"/>
</dbReference>
<reference evidence="1 2" key="1">
    <citation type="submission" date="2017-09" db="EMBL/GenBank/DDBJ databases">
        <title>Depth-based differentiation of microbial function through sediment-hosted aquifers and enrichment of novel symbionts in the deep terrestrial subsurface.</title>
        <authorList>
            <person name="Probst A.J."/>
            <person name="Ladd B."/>
            <person name="Jarett J.K."/>
            <person name="Geller-Mcgrath D.E."/>
            <person name="Sieber C.M."/>
            <person name="Emerson J.B."/>
            <person name="Anantharaman K."/>
            <person name="Thomas B.C."/>
            <person name="Malmstrom R."/>
            <person name="Stieglmeier M."/>
            <person name="Klingl A."/>
            <person name="Woyke T."/>
            <person name="Ryan C.M."/>
            <person name="Banfield J.F."/>
        </authorList>
    </citation>
    <scope>NUCLEOTIDE SEQUENCE [LARGE SCALE GENOMIC DNA]</scope>
    <source>
        <strain evidence="1">CG23_combo_of_CG06-09_8_20_14_all_36_12</strain>
    </source>
</reference>
<organism evidence="1 2">
    <name type="scientific">Candidatus Nealsonbacteria bacterium CG23_combo_of_CG06-09_8_20_14_all_36_12</name>
    <dbReference type="NCBI Taxonomy" id="1974718"/>
    <lineage>
        <taxon>Bacteria</taxon>
        <taxon>Candidatus Nealsoniibacteriota</taxon>
    </lineage>
</organism>
<accession>A0A2G9Z0D7</accession>
<proteinExistence type="predicted"/>
<name>A0A2G9Z0D7_9BACT</name>
<dbReference type="Proteomes" id="UP000228681">
    <property type="component" value="Unassembled WGS sequence"/>
</dbReference>
<sequence>MVAGPARQSFAKQNLGGPARSATFHLFLYEKQMTPYQFCYLNFQESNTTQRVGDIYSREARARIAQPLWAKRFAKELSCKIGVWVF</sequence>
<protein>
    <submittedName>
        <fullName evidence="1">Uncharacterized protein</fullName>
    </submittedName>
</protein>
<gene>
    <name evidence="1" type="ORF">COX34_01435</name>
</gene>
<comment type="caution">
    <text evidence="1">The sequence shown here is derived from an EMBL/GenBank/DDBJ whole genome shotgun (WGS) entry which is preliminary data.</text>
</comment>
<dbReference type="AlphaFoldDB" id="A0A2G9Z0D7"/>
<evidence type="ECO:0000313" key="2">
    <source>
        <dbReference type="Proteomes" id="UP000228681"/>
    </source>
</evidence>
<evidence type="ECO:0000313" key="1">
    <source>
        <dbReference type="EMBL" id="PIP24948.1"/>
    </source>
</evidence>